<reference evidence="1 2" key="1">
    <citation type="submission" date="2016-04" db="EMBL/GenBank/DDBJ databases">
        <title>First whole genome shotgun sequence of the bacterium Enteractinococcus sp. strain UASWS1574.</title>
        <authorList>
            <person name="Crovadore J."/>
            <person name="Chablais R."/>
            <person name="Lefort F."/>
        </authorList>
    </citation>
    <scope>NUCLEOTIDE SEQUENCE [LARGE SCALE GENOMIC DNA]</scope>
    <source>
        <strain evidence="1 2">UASWS1574</strain>
    </source>
</reference>
<organism evidence="1 2">
    <name type="scientific">Enteractinococcus helveticum</name>
    <dbReference type="NCBI Taxonomy" id="1837282"/>
    <lineage>
        <taxon>Bacteria</taxon>
        <taxon>Bacillati</taxon>
        <taxon>Actinomycetota</taxon>
        <taxon>Actinomycetes</taxon>
        <taxon>Micrococcales</taxon>
        <taxon>Micrococcaceae</taxon>
    </lineage>
</organism>
<comment type="caution">
    <text evidence="1">The sequence shown here is derived from an EMBL/GenBank/DDBJ whole genome shotgun (WGS) entry which is preliminary data.</text>
</comment>
<dbReference type="Gene3D" id="1.20.90.10">
    <property type="entry name" value="Phospholipase A2 domain"/>
    <property type="match status" value="1"/>
</dbReference>
<protein>
    <submittedName>
        <fullName evidence="1">Uncharacterized protein</fullName>
    </submittedName>
</protein>
<gene>
    <name evidence="1" type="ORF">A6F49_00520</name>
</gene>
<dbReference type="GO" id="GO:0050482">
    <property type="term" value="P:arachidonate secretion"/>
    <property type="evidence" value="ECO:0007669"/>
    <property type="project" value="InterPro"/>
</dbReference>
<accession>A0A1B7LVM5</accession>
<dbReference type="InterPro" id="IPR036444">
    <property type="entry name" value="PLipase_A2_dom_sf"/>
</dbReference>
<evidence type="ECO:0000313" key="2">
    <source>
        <dbReference type="Proteomes" id="UP000078292"/>
    </source>
</evidence>
<evidence type="ECO:0000313" key="1">
    <source>
        <dbReference type="EMBL" id="OAV53977.1"/>
    </source>
</evidence>
<dbReference type="AlphaFoldDB" id="A0A1B7LVM5"/>
<keyword evidence="2" id="KW-1185">Reference proteome</keyword>
<dbReference type="STRING" id="1837282.A6F49_00520"/>
<proteinExistence type="predicted"/>
<dbReference type="GO" id="GO:0006644">
    <property type="term" value="P:phospholipid metabolic process"/>
    <property type="evidence" value="ECO:0007669"/>
    <property type="project" value="InterPro"/>
</dbReference>
<sequence length="85" mass="9569">MKQCVYVVCALHDVMIAIIAKKRISFSTKKTQRRQRDLQFRANRQQNCRNGFYTRNPATSKTSCFAAAGGYYAAVAGTTSLWNGK</sequence>
<dbReference type="EMBL" id="LXEY01000102">
    <property type="protein sequence ID" value="OAV53977.1"/>
    <property type="molecule type" value="Genomic_DNA"/>
</dbReference>
<dbReference type="GO" id="GO:0004623">
    <property type="term" value="F:phospholipase A2 activity"/>
    <property type="evidence" value="ECO:0007669"/>
    <property type="project" value="InterPro"/>
</dbReference>
<name>A0A1B7LVM5_9MICC</name>
<dbReference type="Proteomes" id="UP000078292">
    <property type="component" value="Unassembled WGS sequence"/>
</dbReference>